<evidence type="ECO:0008006" key="3">
    <source>
        <dbReference type="Google" id="ProtNLM"/>
    </source>
</evidence>
<name>A0A7D9D2F7_9GAMM</name>
<accession>A0A7D9D2F7</accession>
<dbReference type="EMBL" id="LR633967">
    <property type="protein sequence ID" value="VUX56221.1"/>
    <property type="molecule type" value="Genomic_DNA"/>
</dbReference>
<evidence type="ECO:0000256" key="1">
    <source>
        <dbReference type="SAM" id="SignalP"/>
    </source>
</evidence>
<proteinExistence type="predicted"/>
<gene>
    <name evidence="2" type="ORF">JTBM06_V1_410008</name>
</gene>
<protein>
    <recommendedName>
        <fullName evidence="3">Lipoprotein</fullName>
    </recommendedName>
</protein>
<feature type="signal peptide" evidence="1">
    <location>
        <begin position="1"/>
        <end position="17"/>
    </location>
</feature>
<dbReference type="AlphaFoldDB" id="A0A7D9D2F7"/>
<organism evidence="2">
    <name type="scientific">uncultured Woeseiaceae bacterium</name>
    <dbReference type="NCBI Taxonomy" id="1983305"/>
    <lineage>
        <taxon>Bacteria</taxon>
        <taxon>Pseudomonadati</taxon>
        <taxon>Pseudomonadota</taxon>
        <taxon>Gammaproteobacteria</taxon>
        <taxon>Woeseiales</taxon>
        <taxon>Woeseiaceae</taxon>
        <taxon>environmental samples</taxon>
    </lineage>
</organism>
<feature type="chain" id="PRO_5028095826" description="Lipoprotein" evidence="1">
    <location>
        <begin position="18"/>
        <end position="109"/>
    </location>
</feature>
<evidence type="ECO:0000313" key="2">
    <source>
        <dbReference type="EMBL" id="VUX56221.1"/>
    </source>
</evidence>
<reference evidence="2" key="1">
    <citation type="submission" date="2019-07" db="EMBL/GenBank/DDBJ databases">
        <authorList>
            <person name="Weber M."/>
            <person name="Kostadinov I."/>
            <person name="Kostadinov D I."/>
        </authorList>
    </citation>
    <scope>NUCLEOTIDE SEQUENCE</scope>
    <source>
        <strain evidence="2">Gfbio:sag-sample-m06:053724c1-46a9-4a36-b237-ea2bf867836b</strain>
    </source>
</reference>
<sequence length="109" mass="11575">MSPTALVLLSIVLVSCAASHEMPPFEGASTLDQTLKKDGYATAFEIAQSNGCSDIDRVITTTISSEAYSMSLLATERWVLHGCGRMYPFVVNVSGDGEGGTIVDVRSDL</sequence>
<keyword evidence="1" id="KW-0732">Signal</keyword>